<dbReference type="PANTHER" id="PTHR38447">
    <property type="entry name" value="TRANSCRIPTION FACTOR YDEB-RELATED"/>
    <property type="match status" value="1"/>
</dbReference>
<dbReference type="SMART" id="SM01058">
    <property type="entry name" value="CarD_TRCF"/>
    <property type="match status" value="1"/>
</dbReference>
<proteinExistence type="predicted"/>
<evidence type="ECO:0000259" key="1">
    <source>
        <dbReference type="SMART" id="SM01058"/>
    </source>
</evidence>
<gene>
    <name evidence="2" type="ORF">CIL05_18310</name>
</gene>
<organism evidence="2 3">
    <name type="scientific">Virgibacillus profundi</name>
    <dbReference type="NCBI Taxonomy" id="2024555"/>
    <lineage>
        <taxon>Bacteria</taxon>
        <taxon>Bacillati</taxon>
        <taxon>Bacillota</taxon>
        <taxon>Bacilli</taxon>
        <taxon>Bacillales</taxon>
        <taxon>Bacillaceae</taxon>
        <taxon>Virgibacillus</taxon>
    </lineage>
</organism>
<name>A0A2A2I9V9_9BACI</name>
<protein>
    <submittedName>
        <fullName evidence="2">CarD family transcriptional regulator</fullName>
    </submittedName>
</protein>
<comment type="caution">
    <text evidence="2">The sequence shown here is derived from an EMBL/GenBank/DDBJ whole genome shotgun (WGS) entry which is preliminary data.</text>
</comment>
<dbReference type="GO" id="GO:0009303">
    <property type="term" value="P:rRNA transcription"/>
    <property type="evidence" value="ECO:0007669"/>
    <property type="project" value="TreeGrafter"/>
</dbReference>
<evidence type="ECO:0000313" key="2">
    <source>
        <dbReference type="EMBL" id="PAV28064.1"/>
    </source>
</evidence>
<dbReference type="RefSeq" id="WP_095656992.1">
    <property type="nucleotide sequence ID" value="NZ_NPOA01000015.1"/>
</dbReference>
<reference evidence="2 3" key="1">
    <citation type="submission" date="2017-08" db="EMBL/GenBank/DDBJ databases">
        <title>Virgibacillus indicus sp. nov. and Virgibacillus profoundi sp. nov, two moderately halophilic bacteria isolated from marine sediment by using the Microfluidic Streak Plate.</title>
        <authorList>
            <person name="Xu B."/>
            <person name="Hu B."/>
            <person name="Wang J."/>
            <person name="Zhu Y."/>
            <person name="Huang L."/>
            <person name="Du W."/>
            <person name="Huang Y."/>
        </authorList>
    </citation>
    <scope>NUCLEOTIDE SEQUENCE [LARGE SCALE GENOMIC DNA]</scope>
    <source>
        <strain evidence="2 3">IO3-P3-H5</strain>
    </source>
</reference>
<dbReference type="InterPro" id="IPR036101">
    <property type="entry name" value="CarD-like/TRCF_RID_sf"/>
</dbReference>
<dbReference type="InterPro" id="IPR042215">
    <property type="entry name" value="CarD-like_C"/>
</dbReference>
<sequence>MFSVGDLIIYSTHGLCEIVEISDKTLNNVTRTYYVMHPIDDPKLKISSPVDNEKATMHPIMEKEEANGVLESFQEPGIQWIDDSRQRNKKFQGIVNTGDRHDISNLINTLMRKEQEIRKDNKKMSIQDRKVLEQTQSIMFTELAVSLDTSFEKITKKIKGMIKQTA</sequence>
<dbReference type="Proteomes" id="UP000218887">
    <property type="component" value="Unassembled WGS sequence"/>
</dbReference>
<dbReference type="AlphaFoldDB" id="A0A2A2I9V9"/>
<dbReference type="SUPFAM" id="SSF141259">
    <property type="entry name" value="CarD-like"/>
    <property type="match status" value="1"/>
</dbReference>
<dbReference type="Pfam" id="PF02559">
    <property type="entry name" value="CarD_TRCF_RID"/>
    <property type="match status" value="1"/>
</dbReference>
<keyword evidence="3" id="KW-1185">Reference proteome</keyword>
<dbReference type="InterPro" id="IPR003711">
    <property type="entry name" value="CarD-like/TRCF_RID"/>
</dbReference>
<dbReference type="OrthoDB" id="9786074at2"/>
<dbReference type="PANTHER" id="PTHR38447:SF1">
    <property type="entry name" value="RNA POLYMERASE-BINDING TRANSCRIPTION FACTOR CARD"/>
    <property type="match status" value="1"/>
</dbReference>
<accession>A0A2A2I9V9</accession>
<dbReference type="Gene3D" id="1.20.58.1290">
    <property type="entry name" value="CarD-like, C-terminal domain"/>
    <property type="match status" value="1"/>
</dbReference>
<feature type="domain" description="CarD-like/TRCF RNAP-interacting" evidence="1">
    <location>
        <begin position="1"/>
        <end position="111"/>
    </location>
</feature>
<dbReference type="InterPro" id="IPR052531">
    <property type="entry name" value="CarD-like_regulator"/>
</dbReference>
<dbReference type="Gene3D" id="2.40.10.170">
    <property type="match status" value="1"/>
</dbReference>
<evidence type="ECO:0000313" key="3">
    <source>
        <dbReference type="Proteomes" id="UP000218887"/>
    </source>
</evidence>
<dbReference type="Pfam" id="PF21095">
    <property type="entry name" value="CarD_C"/>
    <property type="match status" value="1"/>
</dbReference>
<dbReference type="EMBL" id="NPOA01000015">
    <property type="protein sequence ID" value="PAV28064.1"/>
    <property type="molecule type" value="Genomic_DNA"/>
</dbReference>
<dbReference type="InterPro" id="IPR048792">
    <property type="entry name" value="CarD_C"/>
</dbReference>